<feature type="transmembrane region" description="Helical" evidence="7">
    <location>
        <begin position="188"/>
        <end position="208"/>
    </location>
</feature>
<keyword evidence="4 7" id="KW-1133">Transmembrane helix</keyword>
<dbReference type="eggNOG" id="KOG2615">
    <property type="taxonomic scope" value="Eukaryota"/>
</dbReference>
<evidence type="ECO:0000256" key="1">
    <source>
        <dbReference type="ARBA" id="ARBA00004141"/>
    </source>
</evidence>
<evidence type="ECO:0000256" key="6">
    <source>
        <dbReference type="SAM" id="MobiDB-lite"/>
    </source>
</evidence>
<feature type="compositionally biased region" description="Polar residues" evidence="6">
    <location>
        <begin position="264"/>
        <end position="274"/>
    </location>
</feature>
<proteinExistence type="predicted"/>
<dbReference type="KEGG" id="pic:PICST_47021"/>
<sequence length="509" mass="57540">MEFTIDELLPSVGSFQDFIFGSLVLCDAASLTSMYPYVYFYIKNFDIGDDDANIFIYSGYLGAVFTLSQFISTSFWIKSSNRFGNKTARLFSSTGTAFSIVLYGLSTNFYMALLARSMLGFFHGYIFISRSTAVGAVAHDKTCRRRLSGSFMSMWRNGQSLGYIYGALNTGFSLYYDGLLPSKYRFLPSNLLISAFTVVHLIIGWLFLDETHEQRKYERDIGVEVGDFIKRSLGFKVPERPWKLREDIKASQLLDKMESSEMNNNLTKNDTSQVDFPGAEDDLTQKESESKDEQELLSPMSLKDCITGVFMISFQQCIYFEFLPVLLASTLRVEELKFPLHVRGGFGFKDEGIGNLLSVTVTFGMLMTVLLPLINKYISTKRVLKAGLLAYPIIYFLLPLFVFTRRQYNEGNPILTFVLLGVTGTIVSFIDRICCDHIKILFTKVSSNTSRELIESYAMTVSTLASCAAQIIGGLLISKFDEQGYGELSWWLLSIWSLMTFLHSVLIVK</sequence>
<feature type="transmembrane region" description="Helical" evidence="7">
    <location>
        <begin position="54"/>
        <end position="77"/>
    </location>
</feature>
<evidence type="ECO:0000313" key="8">
    <source>
        <dbReference type="EMBL" id="ABN67194.2"/>
    </source>
</evidence>
<dbReference type="GeneID" id="4839067"/>
<keyword evidence="2" id="KW-0813">Transport</keyword>
<feature type="transmembrane region" description="Helical" evidence="7">
    <location>
        <begin position="386"/>
        <end position="402"/>
    </location>
</feature>
<evidence type="ECO:0000256" key="2">
    <source>
        <dbReference type="ARBA" id="ARBA00022448"/>
    </source>
</evidence>
<dbReference type="GO" id="GO:0022857">
    <property type="term" value="F:transmembrane transporter activity"/>
    <property type="evidence" value="ECO:0007669"/>
    <property type="project" value="InterPro"/>
</dbReference>
<feature type="transmembrane region" description="Helical" evidence="7">
    <location>
        <begin position="309"/>
        <end position="333"/>
    </location>
</feature>
<dbReference type="InParanoid" id="A3LVX6"/>
<keyword evidence="5 7" id="KW-0472">Membrane</keyword>
<dbReference type="GO" id="GO:0016020">
    <property type="term" value="C:membrane"/>
    <property type="evidence" value="ECO:0007669"/>
    <property type="project" value="UniProtKB-SubCell"/>
</dbReference>
<evidence type="ECO:0000313" key="9">
    <source>
        <dbReference type="Proteomes" id="UP000002258"/>
    </source>
</evidence>
<feature type="transmembrane region" description="Helical" evidence="7">
    <location>
        <begin position="414"/>
        <end position="435"/>
    </location>
</feature>
<feature type="transmembrane region" description="Helical" evidence="7">
    <location>
        <begin position="456"/>
        <end position="477"/>
    </location>
</feature>
<dbReference type="Proteomes" id="UP000002258">
    <property type="component" value="Chromosome 5"/>
</dbReference>
<accession>A3LVX6</accession>
<dbReference type="Gene3D" id="1.20.1250.20">
    <property type="entry name" value="MFS general substrate transporter like domains"/>
    <property type="match status" value="1"/>
</dbReference>
<dbReference type="InterPro" id="IPR011701">
    <property type="entry name" value="MFS"/>
</dbReference>
<dbReference type="EMBL" id="CP000499">
    <property type="protein sequence ID" value="ABN67194.2"/>
    <property type="molecule type" value="Genomic_DNA"/>
</dbReference>
<feature type="region of interest" description="Disordered" evidence="6">
    <location>
        <begin position="264"/>
        <end position="295"/>
    </location>
</feature>
<evidence type="ECO:0000256" key="3">
    <source>
        <dbReference type="ARBA" id="ARBA00022692"/>
    </source>
</evidence>
<evidence type="ECO:0000256" key="5">
    <source>
        <dbReference type="ARBA" id="ARBA00023136"/>
    </source>
</evidence>
<dbReference type="SUPFAM" id="SSF103473">
    <property type="entry name" value="MFS general substrate transporter"/>
    <property type="match status" value="1"/>
</dbReference>
<dbReference type="Pfam" id="PF07690">
    <property type="entry name" value="MFS_1"/>
    <property type="match status" value="1"/>
</dbReference>
<feature type="transmembrane region" description="Helical" evidence="7">
    <location>
        <begin position="18"/>
        <end position="42"/>
    </location>
</feature>
<dbReference type="RefSeq" id="XP_001385223.2">
    <property type="nucleotide sequence ID" value="XM_001385186.1"/>
</dbReference>
<dbReference type="InterPro" id="IPR036259">
    <property type="entry name" value="MFS_trans_sf"/>
</dbReference>
<feature type="transmembrane region" description="Helical" evidence="7">
    <location>
        <begin position="353"/>
        <end position="374"/>
    </location>
</feature>
<keyword evidence="3 7" id="KW-0812">Transmembrane</keyword>
<organism evidence="8 9">
    <name type="scientific">Scheffersomyces stipitis (strain ATCC 58785 / CBS 6054 / NBRC 10063 / NRRL Y-11545)</name>
    <name type="common">Yeast</name>
    <name type="synonym">Pichia stipitis</name>
    <dbReference type="NCBI Taxonomy" id="322104"/>
    <lineage>
        <taxon>Eukaryota</taxon>
        <taxon>Fungi</taxon>
        <taxon>Dikarya</taxon>
        <taxon>Ascomycota</taxon>
        <taxon>Saccharomycotina</taxon>
        <taxon>Pichiomycetes</taxon>
        <taxon>Debaryomycetaceae</taxon>
        <taxon>Scheffersomyces</taxon>
    </lineage>
</organism>
<dbReference type="OMA" id="MNESICG"/>
<dbReference type="PANTHER" id="PTHR23504:SF15">
    <property type="entry name" value="MAJOR FACILITATOR SUPERFAMILY (MFS) PROFILE DOMAIN-CONTAINING PROTEIN"/>
    <property type="match status" value="1"/>
</dbReference>
<gene>
    <name evidence="8" type="ORF">PICST_47021</name>
</gene>
<feature type="compositionally biased region" description="Basic and acidic residues" evidence="6">
    <location>
        <begin position="283"/>
        <end position="294"/>
    </location>
</feature>
<feature type="transmembrane region" description="Helical" evidence="7">
    <location>
        <begin position="489"/>
        <end position="508"/>
    </location>
</feature>
<feature type="transmembrane region" description="Helical" evidence="7">
    <location>
        <begin position="89"/>
        <end position="113"/>
    </location>
</feature>
<dbReference type="PANTHER" id="PTHR23504">
    <property type="entry name" value="MAJOR FACILITATOR SUPERFAMILY DOMAIN-CONTAINING PROTEIN 10"/>
    <property type="match status" value="1"/>
</dbReference>
<dbReference type="AlphaFoldDB" id="A3LVX6"/>
<dbReference type="OrthoDB" id="10262656at2759"/>
<name>A3LVX6_PICST</name>
<reference evidence="8 9" key="1">
    <citation type="journal article" date="2007" name="Nat. Biotechnol.">
        <title>Genome sequence of the lignocellulose-bioconverting and xylose-fermenting yeast Pichia stipitis.</title>
        <authorList>
            <person name="Jeffries T.W."/>
            <person name="Grigoriev I.V."/>
            <person name="Grimwood J."/>
            <person name="Laplaza J.M."/>
            <person name="Aerts A."/>
            <person name="Salamov A."/>
            <person name="Schmutz J."/>
            <person name="Lindquist E."/>
            <person name="Dehal P."/>
            <person name="Shapiro H."/>
            <person name="Jin Y.S."/>
            <person name="Passoth V."/>
            <person name="Richardson P.M."/>
        </authorList>
    </citation>
    <scope>NUCLEOTIDE SEQUENCE [LARGE SCALE GENOMIC DNA]</scope>
    <source>
        <strain evidence="9">ATCC 58785 / CBS 6054 / NBRC 10063 / NRRL Y-11545</strain>
    </source>
</reference>
<evidence type="ECO:0000256" key="4">
    <source>
        <dbReference type="ARBA" id="ARBA00022989"/>
    </source>
</evidence>
<evidence type="ECO:0000256" key="7">
    <source>
        <dbReference type="SAM" id="Phobius"/>
    </source>
</evidence>
<dbReference type="HOGENOM" id="CLU_001265_54_5_1"/>
<protein>
    <submittedName>
        <fullName evidence="8">Uncharacterized protein</fullName>
    </submittedName>
</protein>
<comment type="subcellular location">
    <subcellularLocation>
        <location evidence="1">Membrane</location>
        <topology evidence="1">Multi-pass membrane protein</topology>
    </subcellularLocation>
</comment>
<feature type="transmembrane region" description="Helical" evidence="7">
    <location>
        <begin position="160"/>
        <end position="176"/>
    </location>
</feature>
<keyword evidence="9" id="KW-1185">Reference proteome</keyword>